<dbReference type="InterPro" id="IPR005516">
    <property type="entry name" value="Remorin_C"/>
</dbReference>
<dbReference type="Gramene" id="KFK27892">
    <property type="protein sequence ID" value="KFK27892"/>
    <property type="gene ID" value="AALP_AA8G443400"/>
</dbReference>
<dbReference type="OrthoDB" id="775261at2759"/>
<accession>A0A087GDE0</accession>
<organism evidence="5 6">
    <name type="scientific">Arabis alpina</name>
    <name type="common">Alpine rock-cress</name>
    <dbReference type="NCBI Taxonomy" id="50452"/>
    <lineage>
        <taxon>Eukaryota</taxon>
        <taxon>Viridiplantae</taxon>
        <taxon>Streptophyta</taxon>
        <taxon>Embryophyta</taxon>
        <taxon>Tracheophyta</taxon>
        <taxon>Spermatophyta</taxon>
        <taxon>Magnoliopsida</taxon>
        <taxon>eudicotyledons</taxon>
        <taxon>Gunneridae</taxon>
        <taxon>Pentapetalae</taxon>
        <taxon>rosids</taxon>
        <taxon>malvids</taxon>
        <taxon>Brassicales</taxon>
        <taxon>Brassicaceae</taxon>
        <taxon>Arabideae</taxon>
        <taxon>Arabis</taxon>
    </lineage>
</organism>
<keyword evidence="6" id="KW-1185">Reference proteome</keyword>
<dbReference type="PANTHER" id="PTHR31471:SF5">
    <property type="entry name" value="GB|AAD39278.1"/>
    <property type="match status" value="1"/>
</dbReference>
<evidence type="ECO:0000256" key="3">
    <source>
        <dbReference type="SAM" id="MobiDB-lite"/>
    </source>
</evidence>
<dbReference type="Proteomes" id="UP000029120">
    <property type="component" value="Chromosome 8"/>
</dbReference>
<feature type="region of interest" description="Disordered" evidence="3">
    <location>
        <begin position="128"/>
        <end position="154"/>
    </location>
</feature>
<dbReference type="OMA" id="SIHEWEK"/>
<comment type="similarity">
    <text evidence="1">Belongs to the remorin family.</text>
</comment>
<sequence length="263" mass="31139">MDSLVKQRRKRVSISDNKQTDLPRLSDLDITDIPALNWLKNQSYWYEKNDYYDEKESEFAASVAAAAFVIRSLEEADKQNAKRIREERKRLRTKKTNPVIPKTEVKRVNKSYTQEVKIGEDSFRTKPLEYPSETRRAQEIGSASKTSGHASVASKADSWEKTQINKIGLRYEKMKAEIAAWENERKLAAKLRMEKRKIEMERRREINHQHYKLKLARVKLIADRAKKQLEQKRRSKETQVQEKARKLRRTGKVPINYFCFRCY</sequence>
<dbReference type="PANTHER" id="PTHR31471">
    <property type="entry name" value="OS02G0116800 PROTEIN"/>
    <property type="match status" value="1"/>
</dbReference>
<keyword evidence="2" id="KW-0175">Coiled coil</keyword>
<feature type="compositionally biased region" description="Basic and acidic residues" evidence="3">
    <location>
        <begin position="128"/>
        <end position="138"/>
    </location>
</feature>
<evidence type="ECO:0000313" key="6">
    <source>
        <dbReference type="Proteomes" id="UP000029120"/>
    </source>
</evidence>
<dbReference type="Pfam" id="PF03763">
    <property type="entry name" value="Remorin_C"/>
    <property type="match status" value="1"/>
</dbReference>
<evidence type="ECO:0000256" key="1">
    <source>
        <dbReference type="ARBA" id="ARBA00005711"/>
    </source>
</evidence>
<evidence type="ECO:0000256" key="2">
    <source>
        <dbReference type="SAM" id="Coils"/>
    </source>
</evidence>
<evidence type="ECO:0000313" key="5">
    <source>
        <dbReference type="EMBL" id="KFK27892.1"/>
    </source>
</evidence>
<feature type="domain" description="Remorin C-terminal" evidence="4">
    <location>
        <begin position="152"/>
        <end position="254"/>
    </location>
</feature>
<protein>
    <recommendedName>
        <fullName evidence="4">Remorin C-terminal domain-containing protein</fullName>
    </recommendedName>
</protein>
<evidence type="ECO:0000259" key="4">
    <source>
        <dbReference type="Pfam" id="PF03763"/>
    </source>
</evidence>
<feature type="coiled-coil region" evidence="2">
    <location>
        <begin position="164"/>
        <end position="191"/>
    </location>
</feature>
<dbReference type="EMBL" id="CM002876">
    <property type="protein sequence ID" value="KFK27892.1"/>
    <property type="molecule type" value="Genomic_DNA"/>
</dbReference>
<reference evidence="6" key="1">
    <citation type="journal article" date="2015" name="Nat. Plants">
        <title>Genome expansion of Arabis alpina linked with retrotransposition and reduced symmetric DNA methylation.</title>
        <authorList>
            <person name="Willing E.M."/>
            <person name="Rawat V."/>
            <person name="Mandakova T."/>
            <person name="Maumus F."/>
            <person name="James G.V."/>
            <person name="Nordstroem K.J."/>
            <person name="Becker C."/>
            <person name="Warthmann N."/>
            <person name="Chica C."/>
            <person name="Szarzynska B."/>
            <person name="Zytnicki M."/>
            <person name="Albani M.C."/>
            <person name="Kiefer C."/>
            <person name="Bergonzi S."/>
            <person name="Castaings L."/>
            <person name="Mateos J.L."/>
            <person name="Berns M.C."/>
            <person name="Bujdoso N."/>
            <person name="Piofczyk T."/>
            <person name="de Lorenzo L."/>
            <person name="Barrero-Sicilia C."/>
            <person name="Mateos I."/>
            <person name="Piednoel M."/>
            <person name="Hagmann J."/>
            <person name="Chen-Min-Tao R."/>
            <person name="Iglesias-Fernandez R."/>
            <person name="Schuster S.C."/>
            <person name="Alonso-Blanco C."/>
            <person name="Roudier F."/>
            <person name="Carbonero P."/>
            <person name="Paz-Ares J."/>
            <person name="Davis S.J."/>
            <person name="Pecinka A."/>
            <person name="Quesneville H."/>
            <person name="Colot V."/>
            <person name="Lysak M.A."/>
            <person name="Weigel D."/>
            <person name="Coupland G."/>
            <person name="Schneeberger K."/>
        </authorList>
    </citation>
    <scope>NUCLEOTIDE SEQUENCE [LARGE SCALE GENOMIC DNA]</scope>
    <source>
        <strain evidence="6">cv. Pajares</strain>
    </source>
</reference>
<dbReference type="AlphaFoldDB" id="A0A087GDE0"/>
<feature type="coiled-coil region" evidence="2">
    <location>
        <begin position="215"/>
        <end position="246"/>
    </location>
</feature>
<gene>
    <name evidence="5" type="ordered locus">AALP_Aa8g443400</name>
</gene>
<proteinExistence type="inferred from homology"/>
<dbReference type="eggNOG" id="ENOG502S23G">
    <property type="taxonomic scope" value="Eukaryota"/>
</dbReference>
<name>A0A087GDE0_ARAAL</name>